<name>A0A3B3X9K8_9TELE</name>
<dbReference type="GO" id="GO:0005085">
    <property type="term" value="F:guanyl-nucleotide exchange factor activity"/>
    <property type="evidence" value="ECO:0007669"/>
    <property type="project" value="InterPro"/>
</dbReference>
<dbReference type="PANTHER" id="PTHR23317">
    <property type="entry name" value="DEDICATOR OF CYTOKINESIS DOCK"/>
    <property type="match status" value="1"/>
</dbReference>
<dbReference type="GO" id="GO:0007264">
    <property type="term" value="P:small GTPase-mediated signal transduction"/>
    <property type="evidence" value="ECO:0007669"/>
    <property type="project" value="InterPro"/>
</dbReference>
<dbReference type="STRING" id="48701.ENSPMEP00000011639"/>
<dbReference type="GO" id="GO:0030334">
    <property type="term" value="P:regulation of cell migration"/>
    <property type="evidence" value="ECO:0007669"/>
    <property type="project" value="TreeGrafter"/>
</dbReference>
<evidence type="ECO:0000313" key="2">
    <source>
        <dbReference type="Proteomes" id="UP000261480"/>
    </source>
</evidence>
<proteinExistence type="predicted"/>
<dbReference type="PANTHER" id="PTHR23317:SF71">
    <property type="entry name" value="DEDICATOR OF CYTOKINESIS PROTEIN 10"/>
    <property type="match status" value="1"/>
</dbReference>
<dbReference type="GO" id="GO:0060997">
    <property type="term" value="P:dendritic spine morphogenesis"/>
    <property type="evidence" value="ECO:0007669"/>
    <property type="project" value="TreeGrafter"/>
</dbReference>
<evidence type="ECO:0000313" key="1">
    <source>
        <dbReference type="Ensembl" id="ENSPMEP00000011639.1"/>
    </source>
</evidence>
<evidence type="ECO:0008006" key="3">
    <source>
        <dbReference type="Google" id="ProtNLM"/>
    </source>
</evidence>
<dbReference type="AlphaFoldDB" id="A0A3B3X9K8"/>
<keyword evidence="2" id="KW-1185">Reference proteome</keyword>
<sequence length="167" mass="19519">MPFAWSVRPVFKDSHGGLDRESRFSPLFKQESNKISTDDLIKLVSEYRRAEKTSKLQTIPGTLDIAIENAPLEHPNCVTSSYVPVKPFEELSKHQPTVEMEEFVQDTTKFTQPHRVYRNHIYVYPKHLKYDSQKSFAKVVLVHIVGKCHEENLDHYLQSYIKVKCKR</sequence>
<reference evidence="1" key="2">
    <citation type="submission" date="2025-09" db="UniProtKB">
        <authorList>
            <consortium name="Ensembl"/>
        </authorList>
    </citation>
    <scope>IDENTIFICATION</scope>
</reference>
<protein>
    <recommendedName>
        <fullName evidence="3">C2 DOCK-type domain-containing protein</fullName>
    </recommendedName>
</protein>
<dbReference type="Proteomes" id="UP000261480">
    <property type="component" value="Unplaced"/>
</dbReference>
<dbReference type="Ensembl" id="ENSPMET00000031473.1">
    <property type="protein sequence ID" value="ENSPMEP00000011639.1"/>
    <property type="gene ID" value="ENSPMEG00000013747.1"/>
</dbReference>
<dbReference type="InterPro" id="IPR026791">
    <property type="entry name" value="DOCK"/>
</dbReference>
<reference evidence="1" key="1">
    <citation type="submission" date="2025-08" db="UniProtKB">
        <authorList>
            <consortium name="Ensembl"/>
        </authorList>
    </citation>
    <scope>IDENTIFICATION</scope>
</reference>
<accession>A0A3B3X9K8</accession>
<organism evidence="1 2">
    <name type="scientific">Poecilia mexicana</name>
    <dbReference type="NCBI Taxonomy" id="48701"/>
    <lineage>
        <taxon>Eukaryota</taxon>
        <taxon>Metazoa</taxon>
        <taxon>Chordata</taxon>
        <taxon>Craniata</taxon>
        <taxon>Vertebrata</taxon>
        <taxon>Euteleostomi</taxon>
        <taxon>Actinopterygii</taxon>
        <taxon>Neopterygii</taxon>
        <taxon>Teleostei</taxon>
        <taxon>Neoteleostei</taxon>
        <taxon>Acanthomorphata</taxon>
        <taxon>Ovalentaria</taxon>
        <taxon>Atherinomorphae</taxon>
        <taxon>Cyprinodontiformes</taxon>
        <taxon>Poeciliidae</taxon>
        <taxon>Poeciliinae</taxon>
        <taxon>Poecilia</taxon>
    </lineage>
</organism>